<sequence length="309" mass="36158">MNSTSFPSEFWFWVCIFENILLYLLYKFPPERILPILKLIANKYRTLLKSKKSPGRPSPYWEIYHQIRDMFLNNINWGASKIHSELLKLNFDISLSTVQRILRRIRNGLKPFKNWNAWLNLISQIKDYTVAMDLCKIQTIYGTSLYSLAFIHLGSRKIVHFNITLNPTREWVLRQIQEAKSLCLEFEILLRDNDVLFSGHKILKGLNEFGIQSLHSPIASPWCNGIMERWFGSLRRECLNHIPIFSLNHAHMVASEYINYYNFWRPHLALNKDSPCGRVVSLPSNTTSKIIKRNVLGGLHHIYSHSEAA</sequence>
<dbReference type="Proteomes" id="UP000012153">
    <property type="component" value="Unassembled WGS sequence"/>
</dbReference>
<dbReference type="Gene3D" id="3.30.420.10">
    <property type="entry name" value="Ribonuclease H-like superfamily/Ribonuclease H"/>
    <property type="match status" value="1"/>
</dbReference>
<name>M6U537_9LEPT</name>
<dbReference type="RefSeq" id="WP_004439741.1">
    <property type="nucleotide sequence ID" value="NZ_AHOP02000037.1"/>
</dbReference>
<dbReference type="PROSITE" id="PS50994">
    <property type="entry name" value="INTEGRASE"/>
    <property type="match status" value="1"/>
</dbReference>
<reference evidence="2 3" key="1">
    <citation type="submission" date="2013-01" db="EMBL/GenBank/DDBJ databases">
        <authorList>
            <person name="Harkins D.M."/>
            <person name="Durkin A.S."/>
            <person name="Brinkac L.M."/>
            <person name="Haft D.H."/>
            <person name="Selengut J.D."/>
            <person name="Sanka R."/>
            <person name="DePew J."/>
            <person name="Purushe J."/>
            <person name="Matthias M.A."/>
            <person name="Vinetz J.M."/>
            <person name="Sutton G.G."/>
            <person name="Nierman W.C."/>
            <person name="Fouts D.E."/>
        </authorList>
    </citation>
    <scope>NUCLEOTIDE SEQUENCE [LARGE SCALE GENOMIC DNA]</scope>
    <source>
        <strain evidence="2 3">ZUN142</strain>
    </source>
</reference>
<dbReference type="InterPro" id="IPR001584">
    <property type="entry name" value="Integrase_cat-core"/>
</dbReference>
<protein>
    <submittedName>
        <fullName evidence="2">Integrase core domain protein</fullName>
    </submittedName>
</protein>
<dbReference type="GO" id="GO:0015074">
    <property type="term" value="P:DNA integration"/>
    <property type="evidence" value="ECO:0007669"/>
    <property type="project" value="InterPro"/>
</dbReference>
<evidence type="ECO:0000313" key="2">
    <source>
        <dbReference type="EMBL" id="EMO40147.1"/>
    </source>
</evidence>
<evidence type="ECO:0000313" key="3">
    <source>
        <dbReference type="Proteomes" id="UP000012153"/>
    </source>
</evidence>
<accession>M6U537</accession>
<dbReference type="PANTHER" id="PTHR46889">
    <property type="entry name" value="TRANSPOSASE INSF FOR INSERTION SEQUENCE IS3B-RELATED"/>
    <property type="match status" value="1"/>
</dbReference>
<gene>
    <name evidence="2" type="ORF">LEP1GSC186_4786</name>
</gene>
<dbReference type="GO" id="GO:0003676">
    <property type="term" value="F:nucleic acid binding"/>
    <property type="evidence" value="ECO:0007669"/>
    <property type="project" value="InterPro"/>
</dbReference>
<proteinExistence type="predicted"/>
<feature type="domain" description="Integrase catalytic" evidence="1">
    <location>
        <begin position="107"/>
        <end position="283"/>
    </location>
</feature>
<evidence type="ECO:0000259" key="1">
    <source>
        <dbReference type="PROSITE" id="PS50994"/>
    </source>
</evidence>
<dbReference type="EMBL" id="AHOP02000037">
    <property type="protein sequence ID" value="EMO40147.1"/>
    <property type="molecule type" value="Genomic_DNA"/>
</dbReference>
<organism evidence="2 3">
    <name type="scientific">Leptospira noguchii serovar Autumnalis str. ZUN142</name>
    <dbReference type="NCBI Taxonomy" id="1085540"/>
    <lineage>
        <taxon>Bacteria</taxon>
        <taxon>Pseudomonadati</taxon>
        <taxon>Spirochaetota</taxon>
        <taxon>Spirochaetia</taxon>
        <taxon>Leptospirales</taxon>
        <taxon>Leptospiraceae</taxon>
        <taxon>Leptospira</taxon>
    </lineage>
</organism>
<dbReference type="InterPro" id="IPR012337">
    <property type="entry name" value="RNaseH-like_sf"/>
</dbReference>
<dbReference type="PANTHER" id="PTHR46889:SF4">
    <property type="entry name" value="TRANSPOSASE INSO FOR INSERTION SEQUENCE ELEMENT IS911B-RELATED"/>
    <property type="match status" value="1"/>
</dbReference>
<dbReference type="SUPFAM" id="SSF53098">
    <property type="entry name" value="Ribonuclease H-like"/>
    <property type="match status" value="1"/>
</dbReference>
<comment type="caution">
    <text evidence="2">The sequence shown here is derived from an EMBL/GenBank/DDBJ whole genome shotgun (WGS) entry which is preliminary data.</text>
</comment>
<dbReference type="InterPro" id="IPR036397">
    <property type="entry name" value="RNaseH_sf"/>
</dbReference>
<dbReference type="Pfam" id="PF13683">
    <property type="entry name" value="rve_3"/>
    <property type="match status" value="1"/>
</dbReference>
<dbReference type="InterPro" id="IPR050900">
    <property type="entry name" value="Transposase_IS3/IS150/IS904"/>
</dbReference>
<dbReference type="AlphaFoldDB" id="M6U537"/>